<accession>A0AAW9QDB7</accession>
<dbReference type="RefSeq" id="WP_332287972.1">
    <property type="nucleotide sequence ID" value="NZ_JAZIBG010000009.1"/>
</dbReference>
<keyword evidence="2" id="KW-1185">Reference proteome</keyword>
<proteinExistence type="predicted"/>
<dbReference type="AlphaFoldDB" id="A0AAW9QDB7"/>
<reference evidence="1 2" key="1">
    <citation type="submission" date="2024-02" db="EMBL/GenBank/DDBJ databases">
        <title>Genome sequence of Aquincola sp. MAHUQ-54.</title>
        <authorList>
            <person name="Huq M.A."/>
        </authorList>
    </citation>
    <scope>NUCLEOTIDE SEQUENCE [LARGE SCALE GENOMIC DNA]</scope>
    <source>
        <strain evidence="1 2">MAHUQ-54</strain>
    </source>
</reference>
<gene>
    <name evidence="1" type="ORF">V4F39_03960</name>
</gene>
<dbReference type="EMBL" id="JAZIBG010000009">
    <property type="protein sequence ID" value="MEF7613055.1"/>
    <property type="molecule type" value="Genomic_DNA"/>
</dbReference>
<comment type="caution">
    <text evidence="1">The sequence shown here is derived from an EMBL/GenBank/DDBJ whole genome shotgun (WGS) entry which is preliminary data.</text>
</comment>
<dbReference type="Proteomes" id="UP001336250">
    <property type="component" value="Unassembled WGS sequence"/>
</dbReference>
<protein>
    <submittedName>
        <fullName evidence="1">Uncharacterized protein</fullName>
    </submittedName>
</protein>
<organism evidence="1 2">
    <name type="scientific">Aquincola agrisoli</name>
    <dbReference type="NCBI Taxonomy" id="3119538"/>
    <lineage>
        <taxon>Bacteria</taxon>
        <taxon>Pseudomonadati</taxon>
        <taxon>Pseudomonadota</taxon>
        <taxon>Betaproteobacteria</taxon>
        <taxon>Burkholderiales</taxon>
        <taxon>Sphaerotilaceae</taxon>
        <taxon>Aquincola</taxon>
    </lineage>
</organism>
<name>A0AAW9QDB7_9BURK</name>
<evidence type="ECO:0000313" key="2">
    <source>
        <dbReference type="Proteomes" id="UP001336250"/>
    </source>
</evidence>
<evidence type="ECO:0000313" key="1">
    <source>
        <dbReference type="EMBL" id="MEF7613055.1"/>
    </source>
</evidence>
<sequence length="63" mass="6602">MDVAREGGHGAGVLIRELEPTHGLAVCTSAAGRPPFARQPAPQVLIGVRIGLHGSRFVSLRFA</sequence>